<evidence type="ECO:0000313" key="2">
    <source>
        <dbReference type="Proteomes" id="UP000190989"/>
    </source>
</evidence>
<proteinExistence type="predicted"/>
<keyword evidence="2" id="KW-1185">Reference proteome</keyword>
<dbReference type="AlphaFoldDB" id="A0A1U6HWV6"/>
<dbReference type="STRING" id="428990.SAMN06295987_103259"/>
<reference evidence="2" key="1">
    <citation type="submission" date="2017-02" db="EMBL/GenBank/DDBJ databases">
        <authorList>
            <person name="Varghese N."/>
            <person name="Submissions S."/>
        </authorList>
    </citation>
    <scope>NUCLEOTIDE SEQUENCE [LARGE SCALE GENOMIC DNA]</scope>
    <source>
        <strain evidence="2">SM117</strain>
    </source>
</reference>
<evidence type="ECO:0000313" key="1">
    <source>
        <dbReference type="EMBL" id="SLK00278.1"/>
    </source>
</evidence>
<name>A0A1U6HWV6_9SPHN</name>
<gene>
    <name evidence="1" type="ORF">SAMN06295987_103259</name>
</gene>
<sequence length="71" mass="7831">MLPQLGEFGDPWPWSRTDQGAAKAEGIVWPQGTLAAHLLKVRIFSVQSSEPGMPCVWEREHMLLTCPGIAT</sequence>
<dbReference type="EMBL" id="FVZE01000003">
    <property type="protein sequence ID" value="SLK00278.1"/>
    <property type="molecule type" value="Genomic_DNA"/>
</dbReference>
<dbReference type="Proteomes" id="UP000190989">
    <property type="component" value="Unassembled WGS sequence"/>
</dbReference>
<organism evidence="1 2">
    <name type="scientific">Novosphingobium mathurense</name>
    <dbReference type="NCBI Taxonomy" id="428990"/>
    <lineage>
        <taxon>Bacteria</taxon>
        <taxon>Pseudomonadati</taxon>
        <taxon>Pseudomonadota</taxon>
        <taxon>Alphaproteobacteria</taxon>
        <taxon>Sphingomonadales</taxon>
        <taxon>Sphingomonadaceae</taxon>
        <taxon>Novosphingobium</taxon>
    </lineage>
</organism>
<protein>
    <submittedName>
        <fullName evidence="1">Uncharacterized protein</fullName>
    </submittedName>
</protein>
<accession>A0A1U6HWV6</accession>